<accession>A0A1L3JIU9</accession>
<keyword evidence="8" id="KW-1185">Reference proteome</keyword>
<name>A0A1L3JIU9_9FLAO</name>
<feature type="domain" description="Heparin-sulfate lyase N-terminal" evidence="6">
    <location>
        <begin position="89"/>
        <end position="317"/>
    </location>
</feature>
<evidence type="ECO:0000259" key="5">
    <source>
        <dbReference type="Pfam" id="PF07940"/>
    </source>
</evidence>
<dbReference type="Pfam" id="PF07940">
    <property type="entry name" value="Hepar_II_III_C"/>
    <property type="match status" value="1"/>
</dbReference>
<comment type="subcellular location">
    <subcellularLocation>
        <location evidence="1">Periplasm</location>
    </subcellularLocation>
</comment>
<gene>
    <name evidence="7" type="ORF">LPB136_06550</name>
</gene>
<dbReference type="Gene3D" id="2.70.98.70">
    <property type="match status" value="1"/>
</dbReference>
<keyword evidence="2" id="KW-0732">Signal</keyword>
<dbReference type="RefSeq" id="WP_072555363.1">
    <property type="nucleotide sequence ID" value="NZ_CP018155.1"/>
</dbReference>
<evidence type="ECO:0000259" key="6">
    <source>
        <dbReference type="Pfam" id="PF16889"/>
    </source>
</evidence>
<dbReference type="OrthoDB" id="7335480at2"/>
<keyword evidence="3" id="KW-0574">Periplasm</keyword>
<dbReference type="STRING" id="1850252.LPB136_06550"/>
<dbReference type="SUPFAM" id="SSF48230">
    <property type="entry name" value="Chondroitin AC/alginate lyase"/>
    <property type="match status" value="1"/>
</dbReference>
<organism evidence="7 8">
    <name type="scientific">Tenacibaculum todarodis</name>
    <dbReference type="NCBI Taxonomy" id="1850252"/>
    <lineage>
        <taxon>Bacteria</taxon>
        <taxon>Pseudomonadati</taxon>
        <taxon>Bacteroidota</taxon>
        <taxon>Flavobacteriia</taxon>
        <taxon>Flavobacteriales</taxon>
        <taxon>Flavobacteriaceae</taxon>
        <taxon>Tenacibaculum</taxon>
    </lineage>
</organism>
<dbReference type="Pfam" id="PF16889">
    <property type="entry name" value="Hepar_II_III_N"/>
    <property type="match status" value="1"/>
</dbReference>
<dbReference type="GO" id="GO:0016829">
    <property type="term" value="F:lyase activity"/>
    <property type="evidence" value="ECO:0007669"/>
    <property type="project" value="UniProtKB-KW"/>
</dbReference>
<evidence type="ECO:0000256" key="3">
    <source>
        <dbReference type="ARBA" id="ARBA00022764"/>
    </source>
</evidence>
<evidence type="ECO:0000256" key="4">
    <source>
        <dbReference type="ARBA" id="ARBA00023239"/>
    </source>
</evidence>
<dbReference type="AlphaFoldDB" id="A0A1L3JIU9"/>
<dbReference type="InterPro" id="IPR012480">
    <property type="entry name" value="Hepar_II_III_C"/>
</dbReference>
<sequence length="626" mass="74591">MKQKIKRIFNLISNMGMRYVFFRISYLIKTKLGWQKKAFPTNPEYKKHITLQDWKNNLPPFFFFGKEINGLEKNPTEDLKSNFEDLKKGVYTFFNKTKIDLGEDYDWITNPSTNHKYDITKHWSDIQDLSAEAGDIKYVWEKARFSFLYDIIRYDYHFQEDQSQFIFQQIEDFIDKNPINQGPNYKCSQEISLRTLNWTFALYYYKDSKYLTQELFTKIMHTIYWQIHHVYHNIHFSRISVRNNHAITETLMLYLSDKLFPFLPNVKEWSKKGKAWFEQEIEYQIYPDGTFLQFSMNYHRVVIQLLTWAVQLSKLNKDTFNNVVYERAEKSLHFLDVCSDTVTGKLPNYGSNDGALFFKLTNDDYRNYRSQLDDLRAVLKNNTYYNSKSSFWYGVKPNNIKPKPIAQLNEFKNSGYYVLQEGNTKTFIRCGGYKDRPYQSDNLHLDIWVGGENILRDNGSYKYNTDKNFVAYFNGSEGHNTVSVGQENQMQKGGRFIWYYWVKKAEAVLKKETNNFLFFGKIKAYKQLGNNIYHQRKVTKPIAKNNWFVEDIIDMPGNKTCYQYWHFSKKNKEKIIITSVDGNNNVLEPKIEEKWYSGYYGVKELSLRLTFTSQTKSFKTKISLKE</sequence>
<dbReference type="Gene3D" id="1.50.10.100">
    <property type="entry name" value="Chondroitin AC/alginate lyase"/>
    <property type="match status" value="1"/>
</dbReference>
<dbReference type="GO" id="GO:0042597">
    <property type="term" value="C:periplasmic space"/>
    <property type="evidence" value="ECO:0007669"/>
    <property type="project" value="UniProtKB-SubCell"/>
</dbReference>
<dbReference type="InterPro" id="IPR031680">
    <property type="entry name" value="Hepar_II_III_N"/>
</dbReference>
<dbReference type="KEGG" id="ten:LPB136_06550"/>
<evidence type="ECO:0000313" key="7">
    <source>
        <dbReference type="EMBL" id="APG65037.1"/>
    </source>
</evidence>
<evidence type="ECO:0000256" key="2">
    <source>
        <dbReference type="ARBA" id="ARBA00022729"/>
    </source>
</evidence>
<dbReference type="InterPro" id="IPR008929">
    <property type="entry name" value="Chondroitin_lyas"/>
</dbReference>
<dbReference type="EMBL" id="CP018155">
    <property type="protein sequence ID" value="APG65037.1"/>
    <property type="molecule type" value="Genomic_DNA"/>
</dbReference>
<feature type="domain" description="Heparinase II/III-like C-terminal" evidence="5">
    <location>
        <begin position="407"/>
        <end position="623"/>
    </location>
</feature>
<dbReference type="Proteomes" id="UP000181898">
    <property type="component" value="Chromosome"/>
</dbReference>
<proteinExistence type="predicted"/>
<dbReference type="PANTHER" id="PTHR39210">
    <property type="entry name" value="HEPARIN-SULFATE LYASE"/>
    <property type="match status" value="1"/>
</dbReference>
<keyword evidence="4" id="KW-0456">Lyase</keyword>
<dbReference type="PANTHER" id="PTHR39210:SF1">
    <property type="entry name" value="HEPARIN-SULFATE LYASE"/>
    <property type="match status" value="1"/>
</dbReference>
<protein>
    <submittedName>
        <fullName evidence="7">Uncharacterized protein</fullName>
    </submittedName>
</protein>
<evidence type="ECO:0000256" key="1">
    <source>
        <dbReference type="ARBA" id="ARBA00004418"/>
    </source>
</evidence>
<evidence type="ECO:0000313" key="8">
    <source>
        <dbReference type="Proteomes" id="UP000181898"/>
    </source>
</evidence>
<reference evidence="7 8" key="1">
    <citation type="submission" date="2016-11" db="EMBL/GenBank/DDBJ databases">
        <title>Tenacibaculum sp. LPB0136, isolated from marine environment.</title>
        <authorList>
            <person name="Kim E."/>
            <person name="Yi H."/>
        </authorList>
    </citation>
    <scope>NUCLEOTIDE SEQUENCE [LARGE SCALE GENOMIC DNA]</scope>
    <source>
        <strain evidence="7 8">LPB0136</strain>
    </source>
</reference>